<evidence type="ECO:0000256" key="8">
    <source>
        <dbReference type="ARBA" id="ARBA00023136"/>
    </source>
</evidence>
<evidence type="ECO:0000256" key="3">
    <source>
        <dbReference type="ARBA" id="ARBA00022692"/>
    </source>
</evidence>
<accession>A0A8B8G8T0</accession>
<evidence type="ECO:0000256" key="5">
    <source>
        <dbReference type="ARBA" id="ARBA00022741"/>
    </source>
</evidence>
<dbReference type="InterPro" id="IPR017871">
    <property type="entry name" value="ABC_transporter-like_CS"/>
</dbReference>
<evidence type="ECO:0000259" key="10">
    <source>
        <dbReference type="PROSITE" id="PS50893"/>
    </source>
</evidence>
<proteinExistence type="predicted"/>
<dbReference type="GO" id="GO:0005319">
    <property type="term" value="F:lipid transporter activity"/>
    <property type="evidence" value="ECO:0007669"/>
    <property type="project" value="TreeGrafter"/>
</dbReference>
<keyword evidence="8 9" id="KW-0472">Membrane</keyword>
<keyword evidence="6" id="KW-0067">ATP-binding</keyword>
<feature type="transmembrane region" description="Helical" evidence="9">
    <location>
        <begin position="315"/>
        <end position="336"/>
    </location>
</feature>
<feature type="domain" description="ABC transporter" evidence="10">
    <location>
        <begin position="491"/>
        <end position="720"/>
    </location>
</feature>
<dbReference type="PANTHER" id="PTHR19229:SF250">
    <property type="entry name" value="ABC TRANSPORTER DOMAIN-CONTAINING PROTEIN-RELATED"/>
    <property type="match status" value="1"/>
</dbReference>
<keyword evidence="7 9" id="KW-1133">Transmembrane helix</keyword>
<dbReference type="FunFam" id="3.40.50.300:FF:002470">
    <property type="entry name" value="ABC transporter, putative"/>
    <property type="match status" value="1"/>
</dbReference>
<comment type="subcellular location">
    <subcellularLocation>
        <location evidence="1">Membrane</location>
        <topology evidence="1">Multi-pass membrane protein</topology>
    </subcellularLocation>
</comment>
<feature type="transmembrane region" description="Helical" evidence="9">
    <location>
        <begin position="1277"/>
        <end position="1298"/>
    </location>
</feature>
<feature type="transmembrane region" description="Helical" evidence="9">
    <location>
        <begin position="1166"/>
        <end position="1194"/>
    </location>
</feature>
<feature type="transmembrane region" description="Helical" evidence="9">
    <location>
        <begin position="342"/>
        <end position="359"/>
    </location>
</feature>
<dbReference type="Pfam" id="PF23321">
    <property type="entry name" value="R1_ABCA1"/>
    <property type="match status" value="1"/>
</dbReference>
<evidence type="ECO:0000256" key="1">
    <source>
        <dbReference type="ARBA" id="ARBA00004141"/>
    </source>
</evidence>
<evidence type="ECO:0000256" key="2">
    <source>
        <dbReference type="ARBA" id="ARBA00022448"/>
    </source>
</evidence>
<keyword evidence="3 9" id="KW-0812">Transmembrane</keyword>
<dbReference type="GO" id="GO:0016020">
    <property type="term" value="C:membrane"/>
    <property type="evidence" value="ECO:0007669"/>
    <property type="project" value="UniProtKB-SubCell"/>
</dbReference>
<feature type="transmembrane region" description="Helical" evidence="9">
    <location>
        <begin position="20"/>
        <end position="40"/>
    </location>
</feature>
<dbReference type="PANTHER" id="PTHR19229">
    <property type="entry name" value="ATP-BINDING CASSETTE TRANSPORTER SUBFAMILY A ABCA"/>
    <property type="match status" value="1"/>
</dbReference>
<dbReference type="Pfam" id="PF12698">
    <property type="entry name" value="ABC2_membrane_3"/>
    <property type="match status" value="2"/>
</dbReference>
<dbReference type="InterPro" id="IPR027417">
    <property type="entry name" value="P-loop_NTPase"/>
</dbReference>
<organism evidence="11 12">
    <name type="scientific">Sipha flava</name>
    <name type="common">yellow sugarcane aphid</name>
    <dbReference type="NCBI Taxonomy" id="143950"/>
    <lineage>
        <taxon>Eukaryota</taxon>
        <taxon>Metazoa</taxon>
        <taxon>Ecdysozoa</taxon>
        <taxon>Arthropoda</taxon>
        <taxon>Hexapoda</taxon>
        <taxon>Insecta</taxon>
        <taxon>Pterygota</taxon>
        <taxon>Neoptera</taxon>
        <taxon>Paraneoptera</taxon>
        <taxon>Hemiptera</taxon>
        <taxon>Sternorrhyncha</taxon>
        <taxon>Aphidomorpha</taxon>
        <taxon>Aphidoidea</taxon>
        <taxon>Aphididae</taxon>
        <taxon>Sipha</taxon>
    </lineage>
</organism>
<feature type="transmembrane region" description="Helical" evidence="9">
    <location>
        <begin position="1238"/>
        <end position="1257"/>
    </location>
</feature>
<dbReference type="OrthoDB" id="8061355at2759"/>
<feature type="transmembrane region" description="Helical" evidence="9">
    <location>
        <begin position="1346"/>
        <end position="1363"/>
    </location>
</feature>
<keyword evidence="5" id="KW-0547">Nucleotide-binding</keyword>
<dbReference type="FunFam" id="3.40.50.300:FF:000298">
    <property type="entry name" value="ATP-binding cassette sub-family A member 12"/>
    <property type="match status" value="1"/>
</dbReference>
<keyword evidence="2" id="KW-0813">Transport</keyword>
<feature type="transmembrane region" description="Helical" evidence="9">
    <location>
        <begin position="414"/>
        <end position="439"/>
    </location>
</feature>
<dbReference type="InterPro" id="IPR026082">
    <property type="entry name" value="ABCA"/>
</dbReference>
<gene>
    <name evidence="12" type="primary">LOC112689665</name>
</gene>
<dbReference type="PROSITE" id="PS00211">
    <property type="entry name" value="ABC_TRANSPORTER_1"/>
    <property type="match status" value="1"/>
</dbReference>
<dbReference type="Gene3D" id="3.40.50.300">
    <property type="entry name" value="P-loop containing nucleotide triphosphate hydrolases"/>
    <property type="match status" value="2"/>
</dbReference>
<dbReference type="CDD" id="cd03263">
    <property type="entry name" value="ABC_subfamily_A"/>
    <property type="match status" value="2"/>
</dbReference>
<dbReference type="GO" id="GO:0005524">
    <property type="term" value="F:ATP binding"/>
    <property type="evidence" value="ECO:0007669"/>
    <property type="project" value="UniProtKB-KW"/>
</dbReference>
<dbReference type="InterPro" id="IPR003439">
    <property type="entry name" value="ABC_transporter-like_ATP-bd"/>
</dbReference>
<evidence type="ECO:0000313" key="12">
    <source>
        <dbReference type="RefSeq" id="XP_025419273.1"/>
    </source>
</evidence>
<feature type="transmembrane region" description="Helical" evidence="9">
    <location>
        <begin position="228"/>
        <end position="249"/>
    </location>
</feature>
<dbReference type="InterPro" id="IPR056264">
    <property type="entry name" value="R2_ABCA1-4-like"/>
</dbReference>
<keyword evidence="4" id="KW-0677">Repeat</keyword>
<dbReference type="PROSITE" id="PS50893">
    <property type="entry name" value="ABC_TRANSPORTER_2"/>
    <property type="match status" value="2"/>
</dbReference>
<feature type="transmembrane region" description="Helical" evidence="9">
    <location>
        <begin position="1124"/>
        <end position="1145"/>
    </location>
</feature>
<evidence type="ECO:0000256" key="4">
    <source>
        <dbReference type="ARBA" id="ARBA00022737"/>
    </source>
</evidence>
<feature type="domain" description="ABC transporter" evidence="10">
    <location>
        <begin position="1418"/>
        <end position="1652"/>
    </location>
</feature>
<evidence type="ECO:0000256" key="7">
    <source>
        <dbReference type="ARBA" id="ARBA00022989"/>
    </source>
</evidence>
<dbReference type="InterPro" id="IPR013525">
    <property type="entry name" value="ABC2_TM"/>
</dbReference>
<dbReference type="InterPro" id="IPR003593">
    <property type="entry name" value="AAA+_ATPase"/>
</dbReference>
<feature type="transmembrane region" description="Helical" evidence="9">
    <location>
        <begin position="283"/>
        <end position="303"/>
    </location>
</feature>
<dbReference type="SMART" id="SM00382">
    <property type="entry name" value="AAA"/>
    <property type="match status" value="2"/>
</dbReference>
<evidence type="ECO:0000256" key="9">
    <source>
        <dbReference type="SAM" id="Phobius"/>
    </source>
</evidence>
<feature type="transmembrane region" description="Helical" evidence="9">
    <location>
        <begin position="952"/>
        <end position="970"/>
    </location>
</feature>
<dbReference type="GO" id="GO:0016887">
    <property type="term" value="F:ATP hydrolysis activity"/>
    <property type="evidence" value="ECO:0007669"/>
    <property type="project" value="InterPro"/>
</dbReference>
<dbReference type="RefSeq" id="XP_025419273.1">
    <property type="nucleotide sequence ID" value="XM_025563488.1"/>
</dbReference>
<evidence type="ECO:0000256" key="6">
    <source>
        <dbReference type="ARBA" id="ARBA00022840"/>
    </source>
</evidence>
<reference evidence="12" key="1">
    <citation type="submission" date="2025-08" db="UniProtKB">
        <authorList>
            <consortium name="RefSeq"/>
        </authorList>
    </citation>
    <scope>IDENTIFICATION</scope>
    <source>
        <tissue evidence="12">Whole body</tissue>
    </source>
</reference>
<evidence type="ECO:0000313" key="11">
    <source>
        <dbReference type="Proteomes" id="UP000694846"/>
    </source>
</evidence>
<dbReference type="GO" id="GO:0140359">
    <property type="term" value="F:ABC-type transporter activity"/>
    <property type="evidence" value="ECO:0007669"/>
    <property type="project" value="InterPro"/>
</dbReference>
<dbReference type="Proteomes" id="UP000694846">
    <property type="component" value="Unplaced"/>
</dbReference>
<protein>
    <submittedName>
        <fullName evidence="12">ATP-binding cassette sub-family A member 3-like</fullName>
    </submittedName>
</protein>
<dbReference type="SUPFAM" id="SSF52540">
    <property type="entry name" value="P-loop containing nucleoside triphosphate hydrolases"/>
    <property type="match status" value="2"/>
</dbReference>
<dbReference type="Pfam" id="PF00005">
    <property type="entry name" value="ABC_tran"/>
    <property type="match status" value="2"/>
</dbReference>
<keyword evidence="11" id="KW-1185">Reference proteome</keyword>
<sequence>MWLKIKVLLWKSLQLRKRHWFSTIIEIIVPCLLFIFIDYLRRQLSGHMSQESIVINQTIPTPINEEELYLRFRTKHSMLYFIYTPPTIETKEIMKTVAKNLDIDFTSIETANNEGELMNKFKQKFNSSGYVDGYGIVFEETTKSSVFKYKIRNTKKYWITDQLFPTFEVPGPMDYGQIYFTSGFLALQLALDKAFITFSTSSDFDYYNFEIQSYPYAKYIMDSTFLQLFQIFFPLFTVLSFLLMCSNTIKRVVEEKDSGVKELMKMMGLKSWMIWTGWILHNFFVYAISITIITYVSCFELYAGKGKLLNYTNPLLLWIFLVMYMITGIFFSFAVSSLFNRPLIALIAGSMAWCLSYSIPANFLKPTTSTLIQMVFMLLPNVAVTNTFSTISSLESQGIGLGFSTLFISGKGKNSFSVGFILFMFIVDCFLYGFIAWYLDSVMPGKYGIAKPLNFLFKWSNKKTDVNVMEHISKSTSRLFEKPSNKYEVGISIQNLHKRYGNFYAVNGVNMDLYKGQITALLGHNGAGKTTTMSIITGLFSPTSGSVTVNGKDLFSNIDDFRENLGLCPQHNLLFNYLTTLDHLIFFGMLKGMPLSKAKLEGLKLLKILNILQKKNELVSSLSGGMKRKLSLAIALVGSPEILILDEPTSGMDPESRREMWDLLLSFRGSRTILITTHFMEEADVLGDRIAIMDHGKVKCYGTSLFLKKAYGTGYNLTIVKDAECAEHNIFAAIKEIIPEAEIQSSLTAQLVINLPNENADQFPELFRMLETNRKAFCIKGMGVSCTTMEEVFLKAEKNILDDDDGELSSPNTPLDASSCQLIITKEVDCNVDLVTNLVHQYVPESTLMANLETQIVYNLPAKQRNQFGSLFSALEFQKQNFKLISVKITNPTTGDIYPNSTNLDDGDEPKEPSYNEVTQTLMPKYTSGITLLKNQVKVLLKKKILYSCRRWLLTLVFGIGPILLGILVIRSTYSLFKVSSGPLGLNLSLSSYMNTDVYYRAGDQSSKNLESKFVTISKKNKANVIEAPSTNNIIYDLLKMCSEDVVKYRTNLLIAGDFNETNSTVIYNNIAIHSPGIAVNLYSNALLQELSGNSESYIATINEPIEIQEHENVCDEEFGTQIVIVWLTIFIPGLLYLIGYFMALPLNERLSGIKHLQMMTKLSPIVYWAACFIWDYFCFIVVVILTIIAMFFFDYDHIFTGPNELGALITIMLLYGWSAIFYAYVYSFFKKSLVSSMLLFVAINFILGMFLNSAMFLVKDIIREKNQINPYNAWNIFRIITLIIPHFSYSACISGFVDISWENNRCKICKSPNMIEACSSIIDSTPKKYFVFKSNENPSGILEETLFLVFSSLIYIVIILLFDYKVFARIYQLGFNKIIGSGIGYKDENEDPDIGGERDKVDAAKSHSNTASQSPLLLVDNLVKKFSFKFTGVRGISFTVSPGECFGLLGVNGAGKTTTFRILTGDIFPSKGNASIQTDKIYELNSNVNEYMSMIGYCPQFDAINDQLTGKESLELMAILRGISPLKTKKHVDKWIKRLGLEEFKDRICGKYSGGNKRKLNTAMALIGDPPVVFLDEPTSGVDPVARRNLWQLLAASQRGGQAVILTSHSMDECEALCNRLTIMVDGVMKCIGNIQYLKNRYGQGFTVMIKLQTSEDLNVGELKADIERQFAPDIILKDEHKGLLHYHITNPQIPLSEIFGQMKAIKENYQAVEDYTVSDTTLEQVFIAFAKKQAVINTIT</sequence>
<feature type="transmembrane region" description="Helical" evidence="9">
    <location>
        <begin position="1206"/>
        <end position="1226"/>
    </location>
</feature>
<name>A0A8B8G8T0_9HEMI</name>
<dbReference type="GeneID" id="112689665"/>